<dbReference type="EMBL" id="LAZR01020557">
    <property type="protein sequence ID" value="KKL88462.1"/>
    <property type="molecule type" value="Genomic_DNA"/>
</dbReference>
<proteinExistence type="predicted"/>
<comment type="caution">
    <text evidence="1">The sequence shown here is derived from an EMBL/GenBank/DDBJ whole genome shotgun (WGS) entry which is preliminary data.</text>
</comment>
<reference evidence="1" key="1">
    <citation type="journal article" date="2015" name="Nature">
        <title>Complex archaea that bridge the gap between prokaryotes and eukaryotes.</title>
        <authorList>
            <person name="Spang A."/>
            <person name="Saw J.H."/>
            <person name="Jorgensen S.L."/>
            <person name="Zaremba-Niedzwiedzka K."/>
            <person name="Martijn J."/>
            <person name="Lind A.E."/>
            <person name="van Eijk R."/>
            <person name="Schleper C."/>
            <person name="Guy L."/>
            <person name="Ettema T.J."/>
        </authorList>
    </citation>
    <scope>NUCLEOTIDE SEQUENCE</scope>
</reference>
<feature type="non-terminal residue" evidence="1">
    <location>
        <position position="1"/>
    </location>
</feature>
<organism evidence="1">
    <name type="scientific">marine sediment metagenome</name>
    <dbReference type="NCBI Taxonomy" id="412755"/>
    <lineage>
        <taxon>unclassified sequences</taxon>
        <taxon>metagenomes</taxon>
        <taxon>ecological metagenomes</taxon>
    </lineage>
</organism>
<accession>A0A0F9IML1</accession>
<gene>
    <name evidence="1" type="ORF">LCGC14_1924490</name>
</gene>
<sequence length="45" mass="5236">SGPLREERKRFYLFSDLNLLDIGLKGENTTKIDIVILTEILILFK</sequence>
<dbReference type="AlphaFoldDB" id="A0A0F9IML1"/>
<protein>
    <submittedName>
        <fullName evidence="1">Uncharacterized protein</fullName>
    </submittedName>
</protein>
<name>A0A0F9IML1_9ZZZZ</name>
<evidence type="ECO:0000313" key="1">
    <source>
        <dbReference type="EMBL" id="KKL88462.1"/>
    </source>
</evidence>